<accession>A0A1G5JMU9</accession>
<dbReference type="PANTHER" id="PTHR33941:SF11">
    <property type="entry name" value="BACTERIAL MICROCOMPARTMENT SHELL PROTEIN PDUJ"/>
    <property type="match status" value="1"/>
</dbReference>
<dbReference type="Pfam" id="PF00936">
    <property type="entry name" value="BMC"/>
    <property type="match status" value="1"/>
</dbReference>
<dbReference type="Proteomes" id="UP000198870">
    <property type="component" value="Unassembled WGS sequence"/>
</dbReference>
<feature type="region of interest" description="Disordered" evidence="4">
    <location>
        <begin position="107"/>
        <end position="137"/>
    </location>
</feature>
<evidence type="ECO:0000313" key="6">
    <source>
        <dbReference type="EMBL" id="SCY89251.1"/>
    </source>
</evidence>
<evidence type="ECO:0000313" key="7">
    <source>
        <dbReference type="Proteomes" id="UP000198870"/>
    </source>
</evidence>
<dbReference type="RefSeq" id="WP_092215737.1">
    <property type="nucleotide sequence ID" value="NZ_FMUX01000034.1"/>
</dbReference>
<dbReference type="GO" id="GO:0031469">
    <property type="term" value="C:bacterial microcompartment"/>
    <property type="evidence" value="ECO:0007669"/>
    <property type="project" value="UniProtKB-SubCell"/>
</dbReference>
<dbReference type="STRING" id="419481.SAMN05216233_13416"/>
<keyword evidence="7" id="KW-1185">Reference proteome</keyword>
<dbReference type="InterPro" id="IPR044872">
    <property type="entry name" value="CcmK/CsoS1_BMC"/>
</dbReference>
<evidence type="ECO:0000256" key="4">
    <source>
        <dbReference type="SAM" id="MobiDB-lite"/>
    </source>
</evidence>
<dbReference type="AlphaFoldDB" id="A0A1G5JMU9"/>
<evidence type="ECO:0000256" key="1">
    <source>
        <dbReference type="ARBA" id="ARBA00024322"/>
    </source>
</evidence>
<proteinExistence type="inferred from homology"/>
<comment type="subcellular location">
    <subcellularLocation>
        <location evidence="1">Bacterial microcompartment</location>
    </subcellularLocation>
</comment>
<keyword evidence="2" id="KW-1283">Bacterial microcompartment</keyword>
<evidence type="ECO:0000256" key="3">
    <source>
        <dbReference type="PROSITE-ProRule" id="PRU01278"/>
    </source>
</evidence>
<organism evidence="6 7">
    <name type="scientific">Desulfoluna spongiiphila</name>
    <dbReference type="NCBI Taxonomy" id="419481"/>
    <lineage>
        <taxon>Bacteria</taxon>
        <taxon>Pseudomonadati</taxon>
        <taxon>Thermodesulfobacteriota</taxon>
        <taxon>Desulfobacteria</taxon>
        <taxon>Desulfobacterales</taxon>
        <taxon>Desulfolunaceae</taxon>
        <taxon>Desulfoluna</taxon>
    </lineage>
</organism>
<dbReference type="SMART" id="SM00877">
    <property type="entry name" value="BMC"/>
    <property type="match status" value="1"/>
</dbReference>
<sequence length="217" mass="22860">MKALGVMKTNGMALGIIETVGLVPAIEAGDVAVKTAEVTILGSQAVGGGLVSILMTGDVSAVKASVDAGSTAAARLGEVCSITVIARTAEGLDGILIEEGKRPKCVPERKAQRADEPEIILEPEVEPEPEPERAPEPVALPDAAATDLTDSPSPEDEGGVGDALTFDMADLKKLKVTKLRRLARQIPTFSIPRGEIKYAKKKDLLEAFIQYMKTLET</sequence>
<reference evidence="6 7" key="1">
    <citation type="submission" date="2016-10" db="EMBL/GenBank/DDBJ databases">
        <authorList>
            <person name="de Groot N.N."/>
        </authorList>
    </citation>
    <scope>NUCLEOTIDE SEQUENCE [LARGE SCALE GENOMIC DNA]</scope>
    <source>
        <strain evidence="6 7">AA1</strain>
    </source>
</reference>
<dbReference type="SUPFAM" id="SSF143414">
    <property type="entry name" value="CcmK-like"/>
    <property type="match status" value="1"/>
</dbReference>
<evidence type="ECO:0000259" key="5">
    <source>
        <dbReference type="PROSITE" id="PS51930"/>
    </source>
</evidence>
<gene>
    <name evidence="6" type="ORF">SAMN05216233_13416</name>
</gene>
<dbReference type="InterPro" id="IPR000249">
    <property type="entry name" value="BMC_dom"/>
</dbReference>
<dbReference type="PANTHER" id="PTHR33941">
    <property type="entry name" value="PROPANEDIOL UTILIZATION PROTEIN PDUA"/>
    <property type="match status" value="1"/>
</dbReference>
<feature type="compositionally biased region" description="Acidic residues" evidence="4">
    <location>
        <begin position="117"/>
        <end position="129"/>
    </location>
</feature>
<dbReference type="InterPro" id="IPR050575">
    <property type="entry name" value="BMC_shell"/>
</dbReference>
<dbReference type="CDD" id="cd07045">
    <property type="entry name" value="BMC_CcmK_like"/>
    <property type="match status" value="1"/>
</dbReference>
<dbReference type="Gene3D" id="3.30.70.1710">
    <property type="match status" value="1"/>
</dbReference>
<feature type="compositionally biased region" description="Basic and acidic residues" evidence="4">
    <location>
        <begin position="107"/>
        <end position="116"/>
    </location>
</feature>
<dbReference type="EMBL" id="FMUX01000034">
    <property type="protein sequence ID" value="SCY89251.1"/>
    <property type="molecule type" value="Genomic_DNA"/>
</dbReference>
<feature type="domain" description="BMC" evidence="5">
    <location>
        <begin position="13"/>
        <end position="97"/>
    </location>
</feature>
<name>A0A1G5JMU9_9BACT</name>
<dbReference type="InterPro" id="IPR037233">
    <property type="entry name" value="CcmK-like_sf"/>
</dbReference>
<comment type="similarity">
    <text evidence="3">Belongs to the bacterial microcompartments protein family.</text>
</comment>
<dbReference type="PROSITE" id="PS51930">
    <property type="entry name" value="BMC_2"/>
    <property type="match status" value="1"/>
</dbReference>
<evidence type="ECO:0000256" key="2">
    <source>
        <dbReference type="ARBA" id="ARBA00024446"/>
    </source>
</evidence>
<protein>
    <submittedName>
        <fullName evidence="6">Carboxysome shell and ethanolamine utilization microcompartment protein CcmL/EutN</fullName>
    </submittedName>
</protein>